<proteinExistence type="inferred from homology"/>
<protein>
    <recommendedName>
        <fullName evidence="2">Ditrans,polycis-undecaprenyl-diphosphate synthase ((2E,6E)-farnesyl-diphosphate specific)</fullName>
        <ecNumber evidence="2">2.5.1.31</ecNumber>
    </recommendedName>
    <alternativeName>
        <fullName evidence="2">Ditrans,polycis-undecaprenylcistransferase</fullName>
    </alternativeName>
    <alternativeName>
        <fullName evidence="2">Undecaprenyl diphosphate synthase</fullName>
        <shortName evidence="2">UDS</shortName>
    </alternativeName>
    <alternativeName>
        <fullName evidence="2">Undecaprenyl pyrophosphate synthase</fullName>
        <shortName evidence="2">UPP synthase</shortName>
    </alternativeName>
</protein>
<feature type="binding site" evidence="2">
    <location>
        <position position="252"/>
    </location>
    <ligand>
        <name>Mg(2+)</name>
        <dbReference type="ChEBI" id="CHEBI:18420"/>
    </ligand>
</feature>
<reference evidence="4" key="1">
    <citation type="journal article" date="2019" name="Int. J. Syst. Evol. Microbiol.">
        <title>The Global Catalogue of Microorganisms (GCM) 10K type strain sequencing project: providing services to taxonomists for standard genome sequencing and annotation.</title>
        <authorList>
            <consortium name="The Broad Institute Genomics Platform"/>
            <consortium name="The Broad Institute Genome Sequencing Center for Infectious Disease"/>
            <person name="Wu L."/>
            <person name="Ma J."/>
        </authorList>
    </citation>
    <scope>NUCLEOTIDE SEQUENCE [LARGE SCALE GENOMIC DNA]</scope>
    <source>
        <strain evidence="4">CGMCC 1.16033</strain>
    </source>
</reference>
<keyword evidence="1 2" id="KW-0808">Transferase</keyword>
<comment type="similarity">
    <text evidence="2">Belongs to the UPP synthase family.</text>
</comment>
<dbReference type="SUPFAM" id="SSF64005">
    <property type="entry name" value="Undecaprenyl diphosphate synthase"/>
    <property type="match status" value="1"/>
</dbReference>
<dbReference type="Proteomes" id="UP000606498">
    <property type="component" value="Unassembled WGS sequence"/>
</dbReference>
<dbReference type="PANTHER" id="PTHR10291:SF0">
    <property type="entry name" value="DEHYDRODOLICHYL DIPHOSPHATE SYNTHASE 2"/>
    <property type="match status" value="1"/>
</dbReference>
<comment type="function">
    <text evidence="2">Catalyzes the sequential condensation of isopentenyl diphosphate (IPP) with (2E,6E)-farnesyl diphosphate (E,E-FPP) to yield (2Z,6Z,10Z,14Z,18Z,22Z,26Z,30Z,34E,38E)-undecaprenyl diphosphate (di-trans,octa-cis-UPP). UPP is the precursor of glycosyl carrier lipid in the biosynthesis of bacterial cell wall polysaccharide components such as peptidoglycan and lipopolysaccharide.</text>
</comment>
<dbReference type="NCBIfam" id="NF011405">
    <property type="entry name" value="PRK14830.1"/>
    <property type="match status" value="1"/>
</dbReference>
<feature type="binding site" evidence="2">
    <location>
        <begin position="66"/>
        <end position="69"/>
    </location>
    <ligand>
        <name>substrate</name>
    </ligand>
</feature>
<comment type="cofactor">
    <cofactor evidence="2">
        <name>Mg(2+)</name>
        <dbReference type="ChEBI" id="CHEBI:18420"/>
    </cofactor>
    <text evidence="2">Binds 2 magnesium ions per subunit.</text>
</comment>
<feature type="binding site" evidence="2">
    <location>
        <begin position="239"/>
        <end position="241"/>
    </location>
    <ligand>
        <name>substrate</name>
    </ligand>
</feature>
<keyword evidence="2" id="KW-0573">Peptidoglycan synthesis</keyword>
<feature type="binding site" evidence="2">
    <location>
        <position position="114"/>
    </location>
    <ligand>
        <name>substrate</name>
    </ligand>
</feature>
<evidence type="ECO:0000313" key="3">
    <source>
        <dbReference type="EMBL" id="GGE86139.1"/>
    </source>
</evidence>
<feature type="active site" evidence="2">
    <location>
        <position position="65"/>
    </location>
</feature>
<feature type="binding site" evidence="2">
    <location>
        <begin position="110"/>
        <end position="112"/>
    </location>
    <ligand>
        <name>substrate</name>
    </ligand>
</feature>
<evidence type="ECO:0000313" key="4">
    <source>
        <dbReference type="Proteomes" id="UP000606498"/>
    </source>
</evidence>
<dbReference type="Pfam" id="PF01255">
    <property type="entry name" value="Prenyltransf"/>
    <property type="match status" value="1"/>
</dbReference>
<dbReference type="Gene3D" id="3.40.1180.10">
    <property type="entry name" value="Decaprenyl diphosphate synthase-like"/>
    <property type="match status" value="1"/>
</dbReference>
<feature type="binding site" evidence="2">
    <location>
        <position position="233"/>
    </location>
    <ligand>
        <name>substrate</name>
    </ligand>
</feature>
<comment type="catalytic activity">
    <reaction evidence="2">
        <text>8 isopentenyl diphosphate + (2E,6E)-farnesyl diphosphate = di-trans,octa-cis-undecaprenyl diphosphate + 8 diphosphate</text>
        <dbReference type="Rhea" id="RHEA:27551"/>
        <dbReference type="ChEBI" id="CHEBI:33019"/>
        <dbReference type="ChEBI" id="CHEBI:58405"/>
        <dbReference type="ChEBI" id="CHEBI:128769"/>
        <dbReference type="ChEBI" id="CHEBI:175763"/>
        <dbReference type="EC" id="2.5.1.31"/>
    </reaction>
</comment>
<dbReference type="EC" id="2.5.1.31" evidence="2"/>
<feature type="binding site" evidence="2">
    <location>
        <position position="70"/>
    </location>
    <ligand>
        <name>substrate</name>
    </ligand>
</feature>
<accession>A0ABQ1T915</accession>
<comment type="caution">
    <text evidence="3">The sequence shown here is derived from an EMBL/GenBank/DDBJ whole genome shotgun (WGS) entry which is preliminary data.</text>
</comment>
<dbReference type="NCBIfam" id="TIGR00055">
    <property type="entry name" value="uppS"/>
    <property type="match status" value="1"/>
</dbReference>
<dbReference type="PANTHER" id="PTHR10291">
    <property type="entry name" value="DEHYDRODOLICHYL DIPHOSPHATE SYNTHASE FAMILY MEMBER"/>
    <property type="match status" value="1"/>
</dbReference>
<dbReference type="EMBL" id="BMKO01000007">
    <property type="protein sequence ID" value="GGE86139.1"/>
    <property type="molecule type" value="Genomic_DNA"/>
</dbReference>
<evidence type="ECO:0000256" key="1">
    <source>
        <dbReference type="ARBA" id="ARBA00022679"/>
    </source>
</evidence>
<keyword evidence="4" id="KW-1185">Reference proteome</keyword>
<organism evidence="3 4">
    <name type="scientific">Shewanella carassii</name>
    <dbReference type="NCBI Taxonomy" id="1987584"/>
    <lineage>
        <taxon>Bacteria</taxon>
        <taxon>Pseudomonadati</taxon>
        <taxon>Pseudomonadota</taxon>
        <taxon>Gammaproteobacteria</taxon>
        <taxon>Alteromonadales</taxon>
        <taxon>Shewanellaceae</taxon>
        <taxon>Shewanella</taxon>
    </lineage>
</organism>
<dbReference type="HAMAP" id="MF_01139">
    <property type="entry name" value="ISPT"/>
    <property type="match status" value="1"/>
</dbReference>
<dbReference type="InterPro" id="IPR001441">
    <property type="entry name" value="UPP_synth-like"/>
</dbReference>
<name>A0ABQ1T915_9GAMM</name>
<gene>
    <name evidence="2 3" type="primary">uppS</name>
    <name evidence="3" type="ORF">GCM10011520_28200</name>
</gene>
<dbReference type="CDD" id="cd00475">
    <property type="entry name" value="Cis_IPPS"/>
    <property type="match status" value="1"/>
</dbReference>
<keyword evidence="2" id="KW-0961">Cell wall biogenesis/degradation</keyword>
<feature type="active site" description="Proton acceptor" evidence="2">
    <location>
        <position position="113"/>
    </location>
</feature>
<keyword evidence="2" id="KW-0479">Metal-binding</keyword>
<feature type="binding site" evidence="2">
    <location>
        <position position="78"/>
    </location>
    <ligand>
        <name>substrate</name>
    </ligand>
</feature>
<sequence>MRRVGVYYAAFVYLKGLFIQMSSNMEADPKTPTSTGDCQTSECLPEQLSELVKQSIPQHVAIIMDGNGRWAQAQGKARVFGHKAGVKAVRRAVSTARQLGVRSLTLFAFSSENWRRPDQEVSLLMELFFTVLRREIKLLHQNGVRLNIIGDTSRFSERLQKQIRAAEEKTAANSELILNVAANYGGRWDIMQAARKLAEKVESGEMTSNQFSEEALAEHLCMQNQHEVDLMIRTGGDYRISNFILWQAAYAELVFTDTLWPDFDEQAFRQAVATFASRQRRFGLTGSQIEEIRSV</sequence>
<keyword evidence="2" id="KW-0460">Magnesium</keyword>
<keyword evidence="2" id="KW-0133">Cell shape</keyword>
<feature type="binding site" evidence="2">
    <location>
        <position position="82"/>
    </location>
    <ligand>
        <name>substrate</name>
    </ligand>
</feature>
<dbReference type="InterPro" id="IPR036424">
    <property type="entry name" value="UPP_synth-like_sf"/>
</dbReference>
<feature type="binding site" evidence="2">
    <location>
        <position position="116"/>
    </location>
    <ligand>
        <name>substrate</name>
    </ligand>
</feature>
<comment type="subunit">
    <text evidence="2">Homodimer.</text>
</comment>
<feature type="binding site" evidence="2">
    <location>
        <position position="65"/>
    </location>
    <ligand>
        <name>Mg(2+)</name>
        <dbReference type="ChEBI" id="CHEBI:18420"/>
    </ligand>
</feature>
<evidence type="ECO:0000256" key="2">
    <source>
        <dbReference type="HAMAP-Rule" id="MF_01139"/>
    </source>
</evidence>